<protein>
    <submittedName>
        <fullName evidence="1">Uncharacterized protein</fullName>
    </submittedName>
</protein>
<proteinExistence type="predicted"/>
<dbReference type="Proteomes" id="UP001057402">
    <property type="component" value="Chromosome 11"/>
</dbReference>
<keyword evidence="2" id="KW-1185">Reference proteome</keyword>
<evidence type="ECO:0000313" key="2">
    <source>
        <dbReference type="Proteomes" id="UP001057402"/>
    </source>
</evidence>
<accession>A0ACB9LK13</accession>
<dbReference type="EMBL" id="CM042890">
    <property type="protein sequence ID" value="KAI4311601.1"/>
    <property type="molecule type" value="Genomic_DNA"/>
</dbReference>
<sequence length="1329" mass="151266">MGQRDLAVWTWARKQRRTTRGGVSGQRKRKMDDSRDQEKAWYSSGSRVTSRVNHPRSSGIKNKRRREVECKYEDDEGVMIGGVGDDEADSNEHAYLDCEEAKNSEEVLRMCSSEEVNDVPRNNCYLVDEFGNLYSEDEPTFTFVKNEDKTVAEKWFSVMKKKRHRKVEDEYEVEEDVIMGGVGEEDSIDRGSRDYEADSSEQTSLYCGEASNSEELLPMCSSDEANDVPRNKRYLVDEFGILHFEDEPTSTFVEKGERDRTLARKMSSGMKNKRSREVEDQYEDEEDVIIIGGADDEGAKHSEGDEANEANSNKHTYLDVEGAKHSEGLLPMCSGEEENDFLENRCYLVDEFGKLYSEDELISTFVAKREGNETEAGNTSQEDWVLILDDDGEDEVVNDYNNDGDDNDKEKERDGDYHSSVHVEEGSNYEQQQLSSSREKENGSSMDHSANVSSHRLPDCVAHRTRSHFKRTRRDTTEAATFSNPTCLDGENDDQKIASSDNSSSSGVSNKRTVISEGRGEENGMPPDRKPTKHVDDTEEIHLANSDSGKGDEMKQETKGLGQKNVTPSRSKHIRDACDARKVMLEAIWSQRDTLHESMNVATPKVARITNRLFTFGEEDSEPPVKSETEIEFDKLWMEFDFCLKSCELEYGNTDMVENRDLWQPILDPCLRGEHDAVLDEEIGYRCRNCTFIIQEIRDIVAPFCKDPVERRVKRDNGRGDDDFLSKLLNENKMNDLSLGCPSNHDATAWDLVPGVKSSLYPHQQEGFEFIWKNIAGAVDLSEVRRLKESNEGSGCIICHAPGTGKSRLAVVFLQAYLRLFPDCRPVIIAPKSMMLTWEQEFQKWNVDIPFHNLNNGELSGKEDAEALRILARLNSGCPRKGILRLVKLCSWKCRSSVLGISYSLFQKLTLERNTKEDDQSEGNVLLKLPGLLVLDEGHTPRNNDSLIWQALSNVRTQKRICLSGTPFQNNFNELFNTFCMARPGFASTMSLRNKGDRTRCGHNPRAAKANWANLTHSICDNNTEELEKLKAMVSPFVHIYKGNVLQDMLPGLSKRVVYLRPTSLQKRLFKTANGIRDVIKRRHFASLISVHPSLLLQHSSAMITGLFPGTREELQGMKLTTRDGVKTKFLIEFLRLTDALKEKVLVFSDYLDPLTFLKDQLKSHFGWTEGEEILYMDGKLNARKRQASISTFNDDDSMVKVLLASTKACFEGINLVGASRVILLDAAWNPSVQRQAISRAYRLGQKRFVYVYYLITHTTIEEEVYRRQVHKNRLSNMVFPSANKEDDFNEHPDSTNGPEDKILLEMLQHSTIADSIEKVVYYYSRPEK</sequence>
<evidence type="ECO:0000313" key="1">
    <source>
        <dbReference type="EMBL" id="KAI4311601.1"/>
    </source>
</evidence>
<gene>
    <name evidence="1" type="ORF">MLD38_036484</name>
</gene>
<name>A0ACB9LK13_9MYRT</name>
<comment type="caution">
    <text evidence="1">The sequence shown here is derived from an EMBL/GenBank/DDBJ whole genome shotgun (WGS) entry which is preliminary data.</text>
</comment>
<organism evidence="1 2">
    <name type="scientific">Melastoma candidum</name>
    <dbReference type="NCBI Taxonomy" id="119954"/>
    <lineage>
        <taxon>Eukaryota</taxon>
        <taxon>Viridiplantae</taxon>
        <taxon>Streptophyta</taxon>
        <taxon>Embryophyta</taxon>
        <taxon>Tracheophyta</taxon>
        <taxon>Spermatophyta</taxon>
        <taxon>Magnoliopsida</taxon>
        <taxon>eudicotyledons</taxon>
        <taxon>Gunneridae</taxon>
        <taxon>Pentapetalae</taxon>
        <taxon>rosids</taxon>
        <taxon>malvids</taxon>
        <taxon>Myrtales</taxon>
        <taxon>Melastomataceae</taxon>
        <taxon>Melastomatoideae</taxon>
        <taxon>Melastomateae</taxon>
        <taxon>Melastoma</taxon>
    </lineage>
</organism>
<reference evidence="2" key="1">
    <citation type="journal article" date="2023" name="Front. Plant Sci.">
        <title>Chromosomal-level genome assembly of Melastoma candidum provides insights into trichome evolution.</title>
        <authorList>
            <person name="Zhong Y."/>
            <person name="Wu W."/>
            <person name="Sun C."/>
            <person name="Zou P."/>
            <person name="Liu Y."/>
            <person name="Dai S."/>
            <person name="Zhou R."/>
        </authorList>
    </citation>
    <scope>NUCLEOTIDE SEQUENCE [LARGE SCALE GENOMIC DNA]</scope>
</reference>